<dbReference type="Gene3D" id="3.40.50.720">
    <property type="entry name" value="NAD(P)-binding Rossmann-like Domain"/>
    <property type="match status" value="1"/>
</dbReference>
<dbReference type="SUPFAM" id="SSF56327">
    <property type="entry name" value="LDH C-terminal domain-like"/>
    <property type="match status" value="1"/>
</dbReference>
<dbReference type="STRING" id="1661398.A0A482W4U7"/>
<evidence type="ECO:0000256" key="8">
    <source>
        <dbReference type="RuleBase" id="RU003369"/>
    </source>
</evidence>
<evidence type="ECO:0000256" key="3">
    <source>
        <dbReference type="ARBA" id="ARBA00012995"/>
    </source>
</evidence>
<dbReference type="EC" id="1.1.1.37" evidence="3"/>
<evidence type="ECO:0000256" key="2">
    <source>
        <dbReference type="ARBA" id="ARBA00011738"/>
    </source>
</evidence>
<evidence type="ECO:0000256" key="1">
    <source>
        <dbReference type="ARBA" id="ARBA00008824"/>
    </source>
</evidence>
<dbReference type="EMBL" id="QDEB01031956">
    <property type="protein sequence ID" value="RZC39697.1"/>
    <property type="molecule type" value="Genomic_DNA"/>
</dbReference>
<evidence type="ECO:0000313" key="11">
    <source>
        <dbReference type="EMBL" id="RZC39697.1"/>
    </source>
</evidence>
<dbReference type="PANTHER" id="PTHR11540:SF16">
    <property type="entry name" value="MALATE DEHYDROGENASE, MITOCHONDRIAL"/>
    <property type="match status" value="1"/>
</dbReference>
<keyword evidence="7" id="KW-0520">NAD</keyword>
<dbReference type="Proteomes" id="UP000292052">
    <property type="component" value="Unassembled WGS sequence"/>
</dbReference>
<protein>
    <recommendedName>
        <fullName evidence="4">Malate dehydrogenase, mitochondrial</fullName>
        <ecNumber evidence="3">1.1.1.37</ecNumber>
    </recommendedName>
</protein>
<dbReference type="Gene3D" id="3.90.110.10">
    <property type="entry name" value="Lactate dehydrogenase/glycoside hydrolase, family 4, C-terminal"/>
    <property type="match status" value="1"/>
</dbReference>
<organism evidence="11 12">
    <name type="scientific">Asbolus verrucosus</name>
    <name type="common">Desert ironclad beetle</name>
    <dbReference type="NCBI Taxonomy" id="1661398"/>
    <lineage>
        <taxon>Eukaryota</taxon>
        <taxon>Metazoa</taxon>
        <taxon>Ecdysozoa</taxon>
        <taxon>Arthropoda</taxon>
        <taxon>Hexapoda</taxon>
        <taxon>Insecta</taxon>
        <taxon>Pterygota</taxon>
        <taxon>Neoptera</taxon>
        <taxon>Endopterygota</taxon>
        <taxon>Coleoptera</taxon>
        <taxon>Polyphaga</taxon>
        <taxon>Cucujiformia</taxon>
        <taxon>Tenebrionidae</taxon>
        <taxon>Pimeliinae</taxon>
        <taxon>Asbolus</taxon>
    </lineage>
</organism>
<keyword evidence="5" id="KW-0816">Tricarboxylic acid cycle</keyword>
<evidence type="ECO:0000313" key="12">
    <source>
        <dbReference type="Proteomes" id="UP000292052"/>
    </source>
</evidence>
<accession>A0A482W4U7</accession>
<dbReference type="Pfam" id="PF02866">
    <property type="entry name" value="Ldh_1_C"/>
    <property type="match status" value="1"/>
</dbReference>
<comment type="caution">
    <text evidence="11">The sequence shown here is derived from an EMBL/GenBank/DDBJ whole genome shotgun (WGS) entry which is preliminary data.</text>
</comment>
<reference evidence="11 12" key="1">
    <citation type="submission" date="2017-03" db="EMBL/GenBank/DDBJ databases">
        <title>Genome of the blue death feigning beetle - Asbolus verrucosus.</title>
        <authorList>
            <person name="Rider S.D."/>
        </authorList>
    </citation>
    <scope>NUCLEOTIDE SEQUENCE [LARGE SCALE GENOMIC DNA]</scope>
    <source>
        <strain evidence="11">Butters</strain>
        <tissue evidence="11">Head and leg muscle</tissue>
    </source>
</reference>
<evidence type="ECO:0000256" key="7">
    <source>
        <dbReference type="ARBA" id="ARBA00023027"/>
    </source>
</evidence>
<evidence type="ECO:0000256" key="4">
    <source>
        <dbReference type="ARBA" id="ARBA00016075"/>
    </source>
</evidence>
<comment type="subunit">
    <text evidence="2">Homodimer.</text>
</comment>
<proteinExistence type="inferred from homology"/>
<dbReference type="GO" id="GO:0006099">
    <property type="term" value="P:tricarboxylic acid cycle"/>
    <property type="evidence" value="ECO:0007669"/>
    <property type="project" value="UniProtKB-KW"/>
</dbReference>
<dbReference type="OrthoDB" id="6626850at2759"/>
<dbReference type="SUPFAM" id="SSF51735">
    <property type="entry name" value="NAD(P)-binding Rossmann-fold domains"/>
    <property type="match status" value="1"/>
</dbReference>
<gene>
    <name evidence="11" type="ORF">BDFB_004205</name>
</gene>
<feature type="domain" description="Lactate/malate dehydrogenase C-terminal" evidence="10">
    <location>
        <begin position="172"/>
        <end position="321"/>
    </location>
</feature>
<keyword evidence="6 8" id="KW-0560">Oxidoreductase</keyword>
<dbReference type="InterPro" id="IPR015955">
    <property type="entry name" value="Lactate_DH/Glyco_Ohase_4_C"/>
</dbReference>
<dbReference type="AlphaFoldDB" id="A0A482W4U7"/>
<name>A0A482W4U7_ASBVE</name>
<evidence type="ECO:0000256" key="6">
    <source>
        <dbReference type="ARBA" id="ARBA00023002"/>
    </source>
</evidence>
<keyword evidence="12" id="KW-1185">Reference proteome</keyword>
<evidence type="ECO:0000256" key="5">
    <source>
        <dbReference type="ARBA" id="ARBA00022532"/>
    </source>
</evidence>
<dbReference type="FunFam" id="3.40.50.720:FF:000268">
    <property type="entry name" value="Malate dehydrogenase"/>
    <property type="match status" value="1"/>
</dbReference>
<dbReference type="InterPro" id="IPR036291">
    <property type="entry name" value="NAD(P)-bd_dom_sf"/>
</dbReference>
<sequence>MKQFHHQFSTSVCRPPPISPAVTVLDVSSTVGAILALLLKQNPHVTELRIYDENKDTYMMADDLNVIDTQTRVVPFSCKSLKEAIKDAHVVISTGGCQSKPGLSQKQLFEQNIDNVRNVAIFLSEFNPTAVYCIAKPPVEALVPLASEEYKKAECYNPRKIIGITTYASMVANTFIARYLRVDPEEVMCPIVGGLAPKSTIPVISHTKPSVEYNSKVYLKLQEDIANAEETLLRKGATWCFSKAAAISRFINLLLEAIKGDKKCAECAFVAQTGHIGKFLPYMTSIVKLGPEGVSSTHMPKINELEITRLKSALPHILENIFLGQTYLNGEFSLPPQFRTKRRCDVHLKQKLKERNIRSGITC</sequence>
<comment type="similarity">
    <text evidence="1">Belongs to the LDH/MDH superfamily. MDH type 1 family.</text>
</comment>
<dbReference type="InterPro" id="IPR001236">
    <property type="entry name" value="Lactate/malate_DH_N"/>
</dbReference>
<dbReference type="GO" id="GO:0005739">
    <property type="term" value="C:mitochondrion"/>
    <property type="evidence" value="ECO:0007669"/>
    <property type="project" value="TreeGrafter"/>
</dbReference>
<evidence type="ECO:0000259" key="10">
    <source>
        <dbReference type="Pfam" id="PF02866"/>
    </source>
</evidence>
<evidence type="ECO:0000259" key="9">
    <source>
        <dbReference type="Pfam" id="PF00056"/>
    </source>
</evidence>
<feature type="domain" description="Lactate/malate dehydrogenase N-terminal" evidence="9">
    <location>
        <begin position="22"/>
        <end position="163"/>
    </location>
</feature>
<dbReference type="PANTHER" id="PTHR11540">
    <property type="entry name" value="MALATE AND LACTATE DEHYDROGENASE"/>
    <property type="match status" value="1"/>
</dbReference>
<dbReference type="Pfam" id="PF00056">
    <property type="entry name" value="Ldh_1_N"/>
    <property type="match status" value="1"/>
</dbReference>
<dbReference type="GO" id="GO:0030060">
    <property type="term" value="F:L-malate dehydrogenase (NAD+) activity"/>
    <property type="evidence" value="ECO:0007669"/>
    <property type="project" value="UniProtKB-EC"/>
</dbReference>
<dbReference type="InterPro" id="IPR022383">
    <property type="entry name" value="Lactate/malate_DH_C"/>
</dbReference>